<dbReference type="Proteomes" id="UP000319557">
    <property type="component" value="Chromosome"/>
</dbReference>
<organism evidence="6 7">
    <name type="scientific">Rosistilla ulvae</name>
    <dbReference type="NCBI Taxonomy" id="1930277"/>
    <lineage>
        <taxon>Bacteria</taxon>
        <taxon>Pseudomonadati</taxon>
        <taxon>Planctomycetota</taxon>
        <taxon>Planctomycetia</taxon>
        <taxon>Pirellulales</taxon>
        <taxon>Pirellulaceae</taxon>
        <taxon>Rosistilla</taxon>
    </lineage>
</organism>
<dbReference type="EC" id="3.5.2.10" evidence="6"/>
<protein>
    <submittedName>
        <fullName evidence="6">Creatinine amidohydrolase</fullName>
        <ecNumber evidence="6">3.5.2.10</ecNumber>
    </submittedName>
</protein>
<keyword evidence="7" id="KW-1185">Reference proteome</keyword>
<evidence type="ECO:0000256" key="2">
    <source>
        <dbReference type="ARBA" id="ARBA00022723"/>
    </source>
</evidence>
<name>A0A517LWW8_9BACT</name>
<dbReference type="Pfam" id="PF02633">
    <property type="entry name" value="Creatininase"/>
    <property type="match status" value="1"/>
</dbReference>
<keyword evidence="2" id="KW-0479">Metal-binding</keyword>
<dbReference type="GO" id="GO:0047789">
    <property type="term" value="F:creatininase activity"/>
    <property type="evidence" value="ECO:0007669"/>
    <property type="project" value="UniProtKB-EC"/>
</dbReference>
<dbReference type="AlphaFoldDB" id="A0A517LWW8"/>
<evidence type="ECO:0000256" key="3">
    <source>
        <dbReference type="ARBA" id="ARBA00022801"/>
    </source>
</evidence>
<comment type="cofactor">
    <cofactor evidence="1">
        <name>Zn(2+)</name>
        <dbReference type="ChEBI" id="CHEBI:29105"/>
    </cofactor>
</comment>
<dbReference type="Gene3D" id="3.40.50.10310">
    <property type="entry name" value="Creatininase"/>
    <property type="match status" value="1"/>
</dbReference>
<sequence length="248" mass="26971">MKFLNSTAPAIRALDRQQTLVVFPTAAVEQHGPHLPCGTDTLISDAIADAVEARAPDRVLRLPTQWIGASAHHRRLGATLDSELPTYIQLLCQTLQPLLEMGFCRFLILNGHGGNIDPMRVAVRQLQSQWPDRLLAAASYWSIAESVIADHLTGEDKAVGHACEAETALILHLRPELVDTAAVESAMGWKPDAVEGMFICRDMKQRTAAGATGRPDLATAEQGRQMFEGIVDRVSVAVDRLLAEPLPS</sequence>
<dbReference type="EMBL" id="CP036261">
    <property type="protein sequence ID" value="QDS87126.1"/>
    <property type="molecule type" value="Genomic_DNA"/>
</dbReference>
<evidence type="ECO:0000256" key="5">
    <source>
        <dbReference type="ARBA" id="ARBA00024029"/>
    </source>
</evidence>
<keyword evidence="4" id="KW-0862">Zinc</keyword>
<evidence type="ECO:0000256" key="4">
    <source>
        <dbReference type="ARBA" id="ARBA00022833"/>
    </source>
</evidence>
<dbReference type="KEGG" id="ruv:EC9_13020"/>
<evidence type="ECO:0000313" key="6">
    <source>
        <dbReference type="EMBL" id="QDS87126.1"/>
    </source>
</evidence>
<dbReference type="GO" id="GO:0009231">
    <property type="term" value="P:riboflavin biosynthetic process"/>
    <property type="evidence" value="ECO:0007669"/>
    <property type="project" value="TreeGrafter"/>
</dbReference>
<dbReference type="PANTHER" id="PTHR35005">
    <property type="entry name" value="3-DEHYDRO-SCYLLO-INOSOSE HYDROLASE"/>
    <property type="match status" value="1"/>
</dbReference>
<dbReference type="GO" id="GO:0046872">
    <property type="term" value="F:metal ion binding"/>
    <property type="evidence" value="ECO:0007669"/>
    <property type="project" value="UniProtKB-KW"/>
</dbReference>
<dbReference type="GO" id="GO:0016811">
    <property type="term" value="F:hydrolase activity, acting on carbon-nitrogen (but not peptide) bonds, in linear amides"/>
    <property type="evidence" value="ECO:0007669"/>
    <property type="project" value="TreeGrafter"/>
</dbReference>
<evidence type="ECO:0000256" key="1">
    <source>
        <dbReference type="ARBA" id="ARBA00001947"/>
    </source>
</evidence>
<accession>A0A517LWW8</accession>
<comment type="similarity">
    <text evidence="5">Belongs to the creatininase superfamily.</text>
</comment>
<keyword evidence="3 6" id="KW-0378">Hydrolase</keyword>
<evidence type="ECO:0000313" key="7">
    <source>
        <dbReference type="Proteomes" id="UP000319557"/>
    </source>
</evidence>
<proteinExistence type="inferred from homology"/>
<dbReference type="InterPro" id="IPR003785">
    <property type="entry name" value="Creatininase/forma_Hydrolase"/>
</dbReference>
<dbReference type="InterPro" id="IPR024087">
    <property type="entry name" value="Creatininase-like_sf"/>
</dbReference>
<dbReference type="PANTHER" id="PTHR35005:SF1">
    <property type="entry name" value="2-AMINO-5-FORMYLAMINO-6-RIBOSYLAMINOPYRIMIDIN-4(3H)-ONE 5'-MONOPHOSPHATE DEFORMYLASE"/>
    <property type="match status" value="1"/>
</dbReference>
<dbReference type="SUPFAM" id="SSF102215">
    <property type="entry name" value="Creatininase"/>
    <property type="match status" value="1"/>
</dbReference>
<dbReference type="OrthoDB" id="9801445at2"/>
<gene>
    <name evidence="6" type="primary">crnA_1</name>
    <name evidence="6" type="ORF">EC9_13020</name>
</gene>
<reference evidence="6 7" key="1">
    <citation type="submission" date="2019-02" db="EMBL/GenBank/DDBJ databases">
        <title>Deep-cultivation of Planctomycetes and their phenomic and genomic characterization uncovers novel biology.</title>
        <authorList>
            <person name="Wiegand S."/>
            <person name="Jogler M."/>
            <person name="Boedeker C."/>
            <person name="Pinto D."/>
            <person name="Vollmers J."/>
            <person name="Rivas-Marin E."/>
            <person name="Kohn T."/>
            <person name="Peeters S.H."/>
            <person name="Heuer A."/>
            <person name="Rast P."/>
            <person name="Oberbeckmann S."/>
            <person name="Bunk B."/>
            <person name="Jeske O."/>
            <person name="Meyerdierks A."/>
            <person name="Storesund J.E."/>
            <person name="Kallscheuer N."/>
            <person name="Luecker S."/>
            <person name="Lage O.M."/>
            <person name="Pohl T."/>
            <person name="Merkel B.J."/>
            <person name="Hornburger P."/>
            <person name="Mueller R.-W."/>
            <person name="Bruemmer F."/>
            <person name="Labrenz M."/>
            <person name="Spormann A.M."/>
            <person name="Op den Camp H."/>
            <person name="Overmann J."/>
            <person name="Amann R."/>
            <person name="Jetten M.S.M."/>
            <person name="Mascher T."/>
            <person name="Medema M.H."/>
            <person name="Devos D.P."/>
            <person name="Kaster A.-K."/>
            <person name="Ovreas L."/>
            <person name="Rohde M."/>
            <person name="Galperin M.Y."/>
            <person name="Jogler C."/>
        </authorList>
    </citation>
    <scope>NUCLEOTIDE SEQUENCE [LARGE SCALE GENOMIC DNA]</scope>
    <source>
        <strain evidence="6 7">EC9</strain>
    </source>
</reference>